<organism evidence="1 2">
    <name type="scientific">Moraxella catarrhalis</name>
    <name type="common">Branhamella catarrhalis</name>
    <dbReference type="NCBI Taxonomy" id="480"/>
    <lineage>
        <taxon>Bacteria</taxon>
        <taxon>Pseudomonadati</taxon>
        <taxon>Pseudomonadota</taxon>
        <taxon>Gammaproteobacteria</taxon>
        <taxon>Moraxellales</taxon>
        <taxon>Moraxellaceae</taxon>
        <taxon>Moraxella</taxon>
    </lineage>
</organism>
<gene>
    <name evidence="1" type="ORF">AO382_1400</name>
</gene>
<sequence length="114" mass="12725">MGVKMSYISVNTYVDIDIEDIASSLSDENVIKLIDCLPIENKINVLKGVTGEDGDIEKLVKTLDRHGLVAMLEELADAARDFGKEYVVLKAIKELEDEKPKPKPTPRQVIENKL</sequence>
<dbReference type="Proteomes" id="UP000078446">
    <property type="component" value="Unassembled WGS sequence"/>
</dbReference>
<protein>
    <submittedName>
        <fullName evidence="1">Uncharacterized protein</fullName>
    </submittedName>
</protein>
<evidence type="ECO:0000313" key="1">
    <source>
        <dbReference type="EMBL" id="OAV00250.1"/>
    </source>
</evidence>
<accession>A0A7Z0UXT6</accession>
<dbReference type="AlphaFoldDB" id="A0A7Z0UXT6"/>
<name>A0A7Z0UXT6_MORCA</name>
<reference evidence="1 2" key="1">
    <citation type="journal article" date="2016" name="Genome Biol. Evol.">
        <title>Comparative Genomic Analyses of the Moraxella catarrhalis Serosensitive and Seroresistant Lineages Demonstrate Their Independent Evolution.</title>
        <authorList>
            <person name="Earl J.P."/>
            <person name="de Vries S.P."/>
            <person name="Ahmed A."/>
            <person name="Powell E."/>
            <person name="Schultz M.P."/>
            <person name="Hermans P.W."/>
            <person name="Hill D.J."/>
            <person name="Zhou Z."/>
            <person name="Constantinidou C.I."/>
            <person name="Hu F.Z."/>
            <person name="Bootsma H.J."/>
            <person name="Ehrlich G.D."/>
        </authorList>
    </citation>
    <scope>NUCLEOTIDE SEQUENCE [LARGE SCALE GENOMIC DNA]</scope>
    <source>
        <strain evidence="1 2">Z7574</strain>
    </source>
</reference>
<comment type="caution">
    <text evidence="1">The sequence shown here is derived from an EMBL/GenBank/DDBJ whole genome shotgun (WGS) entry which is preliminary data.</text>
</comment>
<dbReference type="EMBL" id="LXHE01000014">
    <property type="protein sequence ID" value="OAV00250.1"/>
    <property type="molecule type" value="Genomic_DNA"/>
</dbReference>
<evidence type="ECO:0000313" key="2">
    <source>
        <dbReference type="Proteomes" id="UP000078446"/>
    </source>
</evidence>
<proteinExistence type="predicted"/>